<reference evidence="3" key="1">
    <citation type="journal article" date="2014" name="Cell">
        <title>The Architecture of a Scrambled Genome Reveals Massive Levels of Genomic Rearrangement during Development.</title>
        <authorList>
            <person name="Chen X."/>
            <person name="Bracht J.R."/>
            <person name="Goldman A.D."/>
            <person name="Dolzhenko E."/>
            <person name="Clay D.M."/>
            <person name="Swart E.C."/>
            <person name="Perlman D.H."/>
            <person name="Doak T.G."/>
            <person name="Stuart A."/>
            <person name="Amemiya C.T."/>
            <person name="Sebra R.P."/>
            <person name="Landweber L.F."/>
        </authorList>
    </citation>
    <scope>NUCLEOTIDE SEQUENCE [LARGE SCALE GENOMIC DNA]</scope>
    <source>
        <strain evidence="3">JRB310</strain>
    </source>
</reference>
<evidence type="ECO:0000256" key="1">
    <source>
        <dbReference type="SAM" id="Coils"/>
    </source>
</evidence>
<dbReference type="EMBL" id="ARYC01000202">
    <property type="protein sequence ID" value="KEJ83133.1"/>
    <property type="molecule type" value="Genomic_DNA"/>
</dbReference>
<feature type="coiled-coil region" evidence="1">
    <location>
        <begin position="64"/>
        <end position="98"/>
    </location>
</feature>
<organism evidence="2 3">
    <name type="scientific">Oxytricha trifallax</name>
    <dbReference type="NCBI Taxonomy" id="1172189"/>
    <lineage>
        <taxon>Eukaryota</taxon>
        <taxon>Sar</taxon>
        <taxon>Alveolata</taxon>
        <taxon>Ciliophora</taxon>
        <taxon>Intramacronucleata</taxon>
        <taxon>Spirotrichea</taxon>
        <taxon>Stichotrichia</taxon>
        <taxon>Sporadotrichida</taxon>
        <taxon>Oxytrichidae</taxon>
        <taxon>Oxytrichinae</taxon>
        <taxon>Oxytricha</taxon>
    </lineage>
</organism>
<gene>
    <name evidence="2" type="ORF">OXYTRIMIC_288</name>
</gene>
<dbReference type="AlphaFoldDB" id="A0A073HYP8"/>
<evidence type="ECO:0000313" key="2">
    <source>
        <dbReference type="EMBL" id="KEJ83133.1"/>
    </source>
</evidence>
<sequence length="488" mass="55971">MPKQESSQDLQKYLQTQASSAQINEKVDKNKAYSKNKSQQDLLVQNQFVGDAQNAQVSSMKKDAQQLISSQKNLNQALQQITKKVTQLNYHIDNLTNRQTTVIPQKLNKAQDVKVEDNLKKSQEISNFIQKEQEKINLMCQRINRYISYFQPILDDKQNDLQIKTDLSINLSFTEIHGLDITQIESLKILNDLLFVTKKIGQNSYDICSMPNSKSQVSRLFTVDTNPNSVVVDENRAIVDNFCFNLQTQKPIQMLLEDIKSCMLIKTGFLLAGRGISAKLCLLKWDGQQYQIQQQVGLFTVSTYATTRLELEKFSNPNNQVIQVFATIFHTNDMLYKITIDTQNFKNVQKVKLGFRFDGFEQIDSEHVAVLFQNQVQIINFNSGEILQQLTLPINNHFVGVPKQFNPTTFQVILSYDSQKQLIKVIDLAKQGFQGERMIGLQIDEIFGQINIIREENEGGNFNEKDMKILAKASKMNQLCLINIDLEF</sequence>
<keyword evidence="3" id="KW-1185">Reference proteome</keyword>
<dbReference type="Proteomes" id="UP000053232">
    <property type="component" value="Unassembled WGS sequence"/>
</dbReference>
<proteinExistence type="predicted"/>
<keyword evidence="1" id="KW-0175">Coiled coil</keyword>
<name>A0A073HYP8_9SPIT</name>
<protein>
    <submittedName>
        <fullName evidence="2">Uncharacterized protein</fullName>
    </submittedName>
</protein>
<accession>A0A073HYP8</accession>
<evidence type="ECO:0000313" key="3">
    <source>
        <dbReference type="Proteomes" id="UP000053232"/>
    </source>
</evidence>
<comment type="caution">
    <text evidence="2">The sequence shown here is derived from an EMBL/GenBank/DDBJ whole genome shotgun (WGS) entry which is preliminary data.</text>
</comment>